<proteinExistence type="predicted"/>
<dbReference type="Proteomes" id="UP001153050">
    <property type="component" value="Unassembled WGS sequence"/>
</dbReference>
<evidence type="ECO:0000313" key="1">
    <source>
        <dbReference type="EMBL" id="CAH2403126.1"/>
    </source>
</evidence>
<accession>A0ABM9E216</accession>
<protein>
    <recommendedName>
        <fullName evidence="3">TIR domain-containing protein</fullName>
    </recommendedName>
</protein>
<dbReference type="RefSeq" id="WP_254019426.1">
    <property type="nucleotide sequence ID" value="NZ_CAKXZT010000131.1"/>
</dbReference>
<comment type="caution">
    <text evidence="1">The sequence shown here is derived from an EMBL/GenBank/DDBJ whole genome shotgun (WGS) entry which is preliminary data.</text>
</comment>
<dbReference type="InterPro" id="IPR035897">
    <property type="entry name" value="Toll_tir_struct_dom_sf"/>
</dbReference>
<evidence type="ECO:0000313" key="2">
    <source>
        <dbReference type="Proteomes" id="UP001153050"/>
    </source>
</evidence>
<organism evidence="1 2">
    <name type="scientific">Mesorhizobium escarrei</name>
    <dbReference type="NCBI Taxonomy" id="666018"/>
    <lineage>
        <taxon>Bacteria</taxon>
        <taxon>Pseudomonadati</taxon>
        <taxon>Pseudomonadota</taxon>
        <taxon>Alphaproteobacteria</taxon>
        <taxon>Hyphomicrobiales</taxon>
        <taxon>Phyllobacteriaceae</taxon>
        <taxon>Mesorhizobium</taxon>
    </lineage>
</organism>
<name>A0ABM9E216_9HYPH</name>
<dbReference type="SUPFAM" id="SSF52200">
    <property type="entry name" value="Toll/Interleukin receptor TIR domain"/>
    <property type="match status" value="1"/>
</dbReference>
<keyword evidence="2" id="KW-1185">Reference proteome</keyword>
<evidence type="ECO:0008006" key="3">
    <source>
        <dbReference type="Google" id="ProtNLM"/>
    </source>
</evidence>
<gene>
    <name evidence="1" type="ORF">MES5069_360168</name>
</gene>
<reference evidence="1 2" key="1">
    <citation type="submission" date="2022-03" db="EMBL/GenBank/DDBJ databases">
        <authorList>
            <person name="Brunel B."/>
        </authorList>
    </citation>
    <scope>NUCLEOTIDE SEQUENCE [LARGE SCALE GENOMIC DNA]</scope>
    <source>
        <strain evidence="1">STM5069sample</strain>
    </source>
</reference>
<dbReference type="EMBL" id="CAKXZT010000131">
    <property type="protein sequence ID" value="CAH2403126.1"/>
    <property type="molecule type" value="Genomic_DNA"/>
</dbReference>
<dbReference type="Gene3D" id="3.40.50.10140">
    <property type="entry name" value="Toll/interleukin-1 receptor homology (TIR) domain"/>
    <property type="match status" value="1"/>
</dbReference>
<sequence length="520" mass="57800">MSEIFISWSNTRSRLFADALRQLMTSVIHDPDWTPPPPLGPGSHVVSMSADLPKGGSWFSHLAGLLENARAGIICVTPENYASPWLLFEAGALIRCDREVALFPVLFDLPATSLDGPLALVQGTVIERDAHAIKREVLDLLNQVVAHVNTFPDAPNRLMVDQPAVNAPAPPDAANRLMVDQPAAVNAPASLPVVDPEAVADPWKTFATTVLQLELPSTVSIFDRFPQLFERKTFQEPFHDCADQRWLDRYAGACIARDAMEKQRSRIATALPPGAQLAYDRLSAAVDSYAMAIAGQLLEEHRFGTDHQGRLNDVDGRLAVCERRREAIRAAYMRLRDPVPPVFDDARIYEELTDLEERKIRLIHPLEQQLDSQIAAVGQFSTPEWRLKHAATSPWLYDRLVFFIHAAKAKDLPFPSFEDLLEGLERELSLLEARDTPATVVCLYYALEAIEVRAASTDDRPRVLDLLSRIEARIVDWNRSVDVQAPKERVDANGKIRRLAGRLRTALTTADLAANVAPTG</sequence>